<evidence type="ECO:0000313" key="2">
    <source>
        <dbReference type="EMBL" id="CCC49912.1"/>
    </source>
</evidence>
<dbReference type="AlphaFoldDB" id="G0U1F6"/>
<accession>G0U1F6</accession>
<feature type="compositionally biased region" description="Basic and acidic residues" evidence="1">
    <location>
        <begin position="115"/>
        <end position="127"/>
    </location>
</feature>
<name>G0U1F6_TRYVY</name>
<gene>
    <name evidence="2" type="ORF">TVY486_0805190</name>
</gene>
<reference evidence="2" key="1">
    <citation type="journal article" date="2012" name="Proc. Natl. Acad. Sci. U.S.A.">
        <title>Antigenic diversity is generated by distinct evolutionary mechanisms in African trypanosome species.</title>
        <authorList>
            <person name="Jackson A.P."/>
            <person name="Berry A."/>
            <person name="Aslett M."/>
            <person name="Allison H.C."/>
            <person name="Burton P."/>
            <person name="Vavrova-Anderson J."/>
            <person name="Brown R."/>
            <person name="Browne H."/>
            <person name="Corton N."/>
            <person name="Hauser H."/>
            <person name="Gamble J."/>
            <person name="Gilderthorp R."/>
            <person name="Marcello L."/>
            <person name="McQuillan J."/>
            <person name="Otto T.D."/>
            <person name="Quail M.A."/>
            <person name="Sanders M.J."/>
            <person name="van Tonder A."/>
            <person name="Ginger M.L."/>
            <person name="Field M.C."/>
            <person name="Barry J.D."/>
            <person name="Hertz-Fowler C."/>
            <person name="Berriman M."/>
        </authorList>
    </citation>
    <scope>NUCLEOTIDE SEQUENCE</scope>
    <source>
        <strain evidence="2">Y486</strain>
    </source>
</reference>
<protein>
    <submittedName>
        <fullName evidence="2">Uncharacterized protein</fullName>
    </submittedName>
</protein>
<evidence type="ECO:0000256" key="1">
    <source>
        <dbReference type="SAM" id="MobiDB-lite"/>
    </source>
</evidence>
<sequence>MPPVLLSPFKPFLPPMKCGDNRTVPWHSRSVKHDAWRRAYQRQCRTTMWQALCRERGSRILAAARGMAFKRTPLGDDYVQLHSAARSSKANNLLTGGKTTEDLQDKLSRYASHSVLRESQQRNERRLNHQQNRNKRKAVCDDTNARLLNSTPTKTLHLFVCTK</sequence>
<feature type="region of interest" description="Disordered" evidence="1">
    <location>
        <begin position="114"/>
        <end position="137"/>
    </location>
</feature>
<organism evidence="2">
    <name type="scientific">Trypanosoma vivax (strain Y486)</name>
    <dbReference type="NCBI Taxonomy" id="1055687"/>
    <lineage>
        <taxon>Eukaryota</taxon>
        <taxon>Discoba</taxon>
        <taxon>Euglenozoa</taxon>
        <taxon>Kinetoplastea</taxon>
        <taxon>Metakinetoplastina</taxon>
        <taxon>Trypanosomatida</taxon>
        <taxon>Trypanosomatidae</taxon>
        <taxon>Trypanosoma</taxon>
        <taxon>Duttonella</taxon>
    </lineage>
</organism>
<proteinExistence type="predicted"/>
<dbReference type="EMBL" id="HE573024">
    <property type="protein sequence ID" value="CCC49912.1"/>
    <property type="molecule type" value="Genomic_DNA"/>
</dbReference>